<reference evidence="3 4" key="1">
    <citation type="submission" date="2018-02" db="EMBL/GenBank/DDBJ databases">
        <title>Genome sequence of the basidiomycete white-rot fungus Phlebia centrifuga.</title>
        <authorList>
            <person name="Granchi Z."/>
            <person name="Peng M."/>
            <person name="de Vries R.P."/>
            <person name="Hilden K."/>
            <person name="Makela M.R."/>
            <person name="Grigoriev I."/>
            <person name="Riley R."/>
        </authorList>
    </citation>
    <scope>NUCLEOTIDE SEQUENCE [LARGE SCALE GENOMIC DNA]</scope>
    <source>
        <strain evidence="3 4">FBCC195</strain>
    </source>
</reference>
<protein>
    <submittedName>
        <fullName evidence="3">Uncharacterized protein</fullName>
    </submittedName>
</protein>
<evidence type="ECO:0000313" key="4">
    <source>
        <dbReference type="Proteomes" id="UP000186601"/>
    </source>
</evidence>
<dbReference type="EMBL" id="MLYV02000002">
    <property type="protein sequence ID" value="PSS38139.1"/>
    <property type="molecule type" value="Genomic_DNA"/>
</dbReference>
<feature type="compositionally biased region" description="Basic residues" evidence="1">
    <location>
        <begin position="36"/>
        <end position="45"/>
    </location>
</feature>
<keyword evidence="2" id="KW-1133">Transmembrane helix</keyword>
<dbReference type="PANTHER" id="PTHR36050:SF1">
    <property type="entry name" value="O-FUCOSYLTRANSFERASE 30"/>
    <property type="match status" value="1"/>
</dbReference>
<evidence type="ECO:0000256" key="2">
    <source>
        <dbReference type="SAM" id="Phobius"/>
    </source>
</evidence>
<sequence>MSFYNATAHARQSQASPSVSLEKGAYRLRAPPSKRPSSHLRHRTRDSRASRDGIPPALRYGKQMAVLVMFLICATVACFATAYYLFTTRWDTASPPHSRSGIFSSNDIDLHPPPQVIVDFNVDFNLDSPDGGGSRSLISSGFVDPEERFLAYLPHSGFHNQRIAFENALVLSRLLNRTLLVPPVRLGSKSLSYAPYEALLHMLIKSSKQDLSHCRLHSTPSLYKQELSTPGSDCVDYLNYTYVPWEWLVDLSAVKADQKLLHRWNFKDDWLRDSLELGQEDTFALRDSTRDMYGFQDFISYSNHGGRKYQQMIHLSTLAHRSERLIHLGTLFGSSRLHLRNPSNLLLRKAIRKKMADSNPLLDDIARSIALTIGATYLGAHVRLGDGQFEENAERNVRLVWWKLVHGVLGYSVEQALDMERNFAPDYDTESMAPPELPMDIKSQDSAPKVQFSRVFSYLPCNGRRHTDEHLARLNIPLFISTDSLDRSEDPRLASLVQTFPCTFFLADFAEQIGVLDRLYNAYDGLALKPFLVPLLDAMVVARGTRVVGTEGSTFSCFIEDVLWRVYHKLDIISKG</sequence>
<feature type="region of interest" description="Disordered" evidence="1">
    <location>
        <begin position="28"/>
        <end position="54"/>
    </location>
</feature>
<dbReference type="AlphaFoldDB" id="A0A2R6S7G1"/>
<keyword evidence="2" id="KW-0812">Transmembrane</keyword>
<gene>
    <name evidence="3" type="ORF">PHLCEN_2v46</name>
</gene>
<dbReference type="PANTHER" id="PTHR36050">
    <property type="entry name" value="O-FUCOSYLTRANSFERASE 30"/>
    <property type="match status" value="1"/>
</dbReference>
<dbReference type="Proteomes" id="UP000186601">
    <property type="component" value="Unassembled WGS sequence"/>
</dbReference>
<keyword evidence="4" id="KW-1185">Reference proteome</keyword>
<dbReference type="OrthoDB" id="1882547at2759"/>
<keyword evidence="2" id="KW-0472">Membrane</keyword>
<dbReference type="STRING" id="98765.A0A2R6S7G1"/>
<evidence type="ECO:0000313" key="3">
    <source>
        <dbReference type="EMBL" id="PSS38139.1"/>
    </source>
</evidence>
<proteinExistence type="predicted"/>
<feature type="transmembrane region" description="Helical" evidence="2">
    <location>
        <begin position="64"/>
        <end position="86"/>
    </location>
</feature>
<organism evidence="3 4">
    <name type="scientific">Hermanssonia centrifuga</name>
    <dbReference type="NCBI Taxonomy" id="98765"/>
    <lineage>
        <taxon>Eukaryota</taxon>
        <taxon>Fungi</taxon>
        <taxon>Dikarya</taxon>
        <taxon>Basidiomycota</taxon>
        <taxon>Agaricomycotina</taxon>
        <taxon>Agaricomycetes</taxon>
        <taxon>Polyporales</taxon>
        <taxon>Meruliaceae</taxon>
        <taxon>Hermanssonia</taxon>
    </lineage>
</organism>
<evidence type="ECO:0000256" key="1">
    <source>
        <dbReference type="SAM" id="MobiDB-lite"/>
    </source>
</evidence>
<comment type="caution">
    <text evidence="3">The sequence shown here is derived from an EMBL/GenBank/DDBJ whole genome shotgun (WGS) entry which is preliminary data.</text>
</comment>
<name>A0A2R6S7G1_9APHY</name>
<accession>A0A2R6S7G1</accession>